<dbReference type="Pfam" id="PF17755">
    <property type="entry name" value="UvrA_DNA-bind"/>
    <property type="match status" value="1"/>
</dbReference>
<dbReference type="InterPro" id="IPR017871">
    <property type="entry name" value="ABC_transporter-like_CS"/>
</dbReference>
<dbReference type="eggNOG" id="COG0178">
    <property type="taxonomic scope" value="Bacteria"/>
</dbReference>
<dbReference type="InterPro" id="IPR004602">
    <property type="entry name" value="UvrA"/>
</dbReference>
<dbReference type="GO" id="GO:0005737">
    <property type="term" value="C:cytoplasm"/>
    <property type="evidence" value="ECO:0007669"/>
    <property type="project" value="UniProtKB-SubCell"/>
</dbReference>
<feature type="domain" description="ABC transporter" evidence="17">
    <location>
        <begin position="591"/>
        <end position="926"/>
    </location>
</feature>
<evidence type="ECO:0000256" key="3">
    <source>
        <dbReference type="ARBA" id="ARBA00022723"/>
    </source>
</evidence>
<dbReference type="Gene3D" id="1.10.8.280">
    <property type="entry name" value="ABC transporter ATPase domain-like"/>
    <property type="match status" value="1"/>
</dbReference>
<dbReference type="STRING" id="885272.JonanDRAFT_0517"/>
<keyword evidence="12" id="KW-0238">DNA-binding</keyword>
<evidence type="ECO:0000256" key="10">
    <source>
        <dbReference type="ARBA" id="ARBA00022840"/>
    </source>
</evidence>
<reference evidence="18 19" key="1">
    <citation type="submission" date="2011-11" db="EMBL/GenBank/DDBJ databases">
        <title>The Noncontiguous Finished genome of Jonquetella anthropi DSM 22815.</title>
        <authorList>
            <consortium name="US DOE Joint Genome Institute (JGI-PGF)"/>
            <person name="Lucas S."/>
            <person name="Copeland A."/>
            <person name="Lapidus A."/>
            <person name="Glavina del Rio T."/>
            <person name="Dalin E."/>
            <person name="Tice H."/>
            <person name="Bruce D."/>
            <person name="Goodwin L."/>
            <person name="Pitluck S."/>
            <person name="Peters L."/>
            <person name="Mikhailova N."/>
            <person name="Held B."/>
            <person name="Kyrpides N."/>
            <person name="Mavromatis K."/>
            <person name="Ivanova N."/>
            <person name="Markowitz V."/>
            <person name="Cheng J.-F."/>
            <person name="Hugenholtz P."/>
            <person name="Woyke T."/>
            <person name="Wu D."/>
            <person name="Gronow S."/>
            <person name="Wellnitz S."/>
            <person name="Brambilla E."/>
            <person name="Klenk H.-P."/>
            <person name="Eisen J.A."/>
        </authorList>
    </citation>
    <scope>NUCLEOTIDE SEQUENCE [LARGE SCALE GENOMIC DNA]</scope>
    <source>
        <strain evidence="18 19">DSM 22815</strain>
    </source>
</reference>
<dbReference type="InterPro" id="IPR003439">
    <property type="entry name" value="ABC_transporter-like_ATP-bd"/>
</dbReference>
<evidence type="ECO:0000256" key="5">
    <source>
        <dbReference type="ARBA" id="ARBA00022741"/>
    </source>
</evidence>
<keyword evidence="19" id="KW-1185">Reference proteome</keyword>
<dbReference type="GO" id="GO:0016887">
    <property type="term" value="F:ATP hydrolysis activity"/>
    <property type="evidence" value="ECO:0007669"/>
    <property type="project" value="InterPro"/>
</dbReference>
<organism evidence="18 19">
    <name type="scientific">Jonquetella anthropi DSM 22815</name>
    <dbReference type="NCBI Taxonomy" id="885272"/>
    <lineage>
        <taxon>Bacteria</taxon>
        <taxon>Thermotogati</taxon>
        <taxon>Synergistota</taxon>
        <taxon>Synergistia</taxon>
        <taxon>Synergistales</taxon>
        <taxon>Dethiosulfovibrionaceae</taxon>
        <taxon>Jonquetella</taxon>
    </lineage>
</organism>
<dbReference type="GO" id="GO:0008270">
    <property type="term" value="F:zinc ion binding"/>
    <property type="evidence" value="ECO:0007669"/>
    <property type="project" value="UniProtKB-KW"/>
</dbReference>
<dbReference type="GO" id="GO:0005524">
    <property type="term" value="F:ATP binding"/>
    <property type="evidence" value="ECO:0007669"/>
    <property type="project" value="UniProtKB-KW"/>
</dbReference>
<dbReference type="InterPro" id="IPR041552">
    <property type="entry name" value="UvrA_DNA-bd"/>
</dbReference>
<keyword evidence="6" id="KW-0227">DNA damage</keyword>
<evidence type="ECO:0000256" key="8">
    <source>
        <dbReference type="ARBA" id="ARBA00022771"/>
    </source>
</evidence>
<dbReference type="NCBIfam" id="TIGR00630">
    <property type="entry name" value="uvra"/>
    <property type="match status" value="1"/>
</dbReference>
<dbReference type="SMART" id="SM00382">
    <property type="entry name" value="AAA"/>
    <property type="match status" value="2"/>
</dbReference>
<dbReference type="InterPro" id="IPR003593">
    <property type="entry name" value="AAA+_ATPase"/>
</dbReference>
<keyword evidence="5" id="KW-0547">Nucleotide-binding</keyword>
<evidence type="ECO:0000256" key="6">
    <source>
        <dbReference type="ARBA" id="ARBA00022763"/>
    </source>
</evidence>
<dbReference type="CDD" id="cd03271">
    <property type="entry name" value="ABC_UvrA_II"/>
    <property type="match status" value="1"/>
</dbReference>
<dbReference type="Gene3D" id="3.30.190.20">
    <property type="match status" value="1"/>
</dbReference>
<dbReference type="AlphaFoldDB" id="H0UJR2"/>
<accession>H0UJR2</accession>
<dbReference type="GO" id="GO:0009380">
    <property type="term" value="C:excinuclease repair complex"/>
    <property type="evidence" value="ECO:0007669"/>
    <property type="project" value="InterPro"/>
</dbReference>
<dbReference type="RefSeq" id="WP_008522682.1">
    <property type="nucleotide sequence ID" value="NZ_CM001376.1"/>
</dbReference>
<keyword evidence="11" id="KW-0267">Excision nuclease</keyword>
<dbReference type="GO" id="GO:0004518">
    <property type="term" value="F:nuclease activity"/>
    <property type="evidence" value="ECO:0007669"/>
    <property type="project" value="UniProtKB-KW"/>
</dbReference>
<dbReference type="Gene3D" id="1.20.1580.10">
    <property type="entry name" value="ABC transporter ATPase like domain"/>
    <property type="match status" value="3"/>
</dbReference>
<keyword evidence="8" id="KW-0863">Zinc-finger</keyword>
<name>H0UJR2_9BACT</name>
<keyword evidence="9" id="KW-0862">Zinc</keyword>
<evidence type="ECO:0000313" key="19">
    <source>
        <dbReference type="Proteomes" id="UP000003806"/>
    </source>
</evidence>
<dbReference type="EMBL" id="CM001376">
    <property type="protein sequence ID" value="EHM12921.1"/>
    <property type="molecule type" value="Genomic_DNA"/>
</dbReference>
<dbReference type="Pfam" id="PF17760">
    <property type="entry name" value="UvrA_inter"/>
    <property type="match status" value="1"/>
</dbReference>
<keyword evidence="3" id="KW-0479">Metal-binding</keyword>
<dbReference type="GO" id="GO:0006289">
    <property type="term" value="P:nucleotide-excision repair"/>
    <property type="evidence" value="ECO:0007669"/>
    <property type="project" value="InterPro"/>
</dbReference>
<dbReference type="Pfam" id="PF00005">
    <property type="entry name" value="ABC_tran"/>
    <property type="match status" value="1"/>
</dbReference>
<evidence type="ECO:0000256" key="15">
    <source>
        <dbReference type="ARBA" id="ARBA00039316"/>
    </source>
</evidence>
<dbReference type="SUPFAM" id="SSF52540">
    <property type="entry name" value="P-loop containing nucleoside triphosphate hydrolases"/>
    <property type="match status" value="2"/>
</dbReference>
<dbReference type="NCBIfam" id="NF001503">
    <property type="entry name" value="PRK00349.1"/>
    <property type="match status" value="1"/>
</dbReference>
<sequence>MTDHIVIRGAKEHNLKNVSLSIPRGKLVVITGPSGSGKSSLAFDTLYAEGQRRYVDSLSSYARQFLGVQKKPDVDDIEGLSPAISIEQKGTSHNPRSTVGTVTEVYDYLRLLFARAGEPFCPQCGKPVHRYSVDEIVDAVLGSSDGQKVEILSPVVRGKKGEFRNLFSGLRKQGFMRVRVDGGVLWLEEEIPLDKQKKHDIEVVVDRLRVDEEKRGRLAEAVQTALAASDGFVLLVTPDGERLMTEKFACPDCGVSLPDIEPALFSFNSPQGACPACSGLGCHSHFSEELAVNPDLSVRGGALLPFRGKSYMLERLEKLAPKEKLDLDAPYRELPERQRNVLMNGSPVALRLTFRMNGSYESYNGRYEGLMNWLQRRWEQTDSEQVTEDLARYRVEDECAVCRGTRLRPEALAVRYDGKNIDDLVSMPLTELRDWVSSHTADSTSLAGQVMVELSKRLDFLVDVGAGYLTLSRRADTLSGGESQRIRLATQIGSKLSGVMYVLDEPTIGLHSRDTGRLIKTLEKVRDLGNTVIVVEHDRDTIAAADYVVEVGPGSGEFGGQITHAGDREAIRSTDGLTGPYLRGQANGLVLPGRKFSPSGWLTIEGASEHNLKDLDVKIPLGGLVCLTGVSGSGKSTLMYDVLYKGLQRRMNPDFRDRPGAHRGMKGWNGLKNVALVDQSPIGRTPRSNPATYTGLFSAIRELFAQLPEAKLRGFGQGRFSFNVKGGRCEACGGAGERRVSMLFMPDVYVQCDVCGGRRYNRETLEVRFKGHSIADVLDLTVDEAAKLFEDIPSIARRLALLQKAGLGYIRLGQSALTLSGGEAQRVKLSKELSKRFTGSTLYLLDEPSTGLYYTDVAKLLKILHELVAGGNSLVVIEHNMDIICSSDYVIDLGPDGGAAGGRLVCCGTPKQLTENPVGCTAEAMAQYVRELGGWPNGRKA</sequence>
<dbReference type="PROSITE" id="PS00211">
    <property type="entry name" value="ABC_TRANSPORTER_1"/>
    <property type="match status" value="2"/>
</dbReference>
<gene>
    <name evidence="18" type="ORF">JonanDRAFT_0517</name>
</gene>
<dbReference type="HOGENOM" id="CLU_001370_0_2_0"/>
<evidence type="ECO:0000256" key="11">
    <source>
        <dbReference type="ARBA" id="ARBA00022881"/>
    </source>
</evidence>
<comment type="subcellular location">
    <subcellularLocation>
        <location evidence="1">Cytoplasm</location>
    </subcellularLocation>
</comment>
<evidence type="ECO:0000256" key="9">
    <source>
        <dbReference type="ARBA" id="ARBA00022833"/>
    </source>
</evidence>
<evidence type="ECO:0000256" key="13">
    <source>
        <dbReference type="ARBA" id="ARBA00023204"/>
    </source>
</evidence>
<keyword evidence="4" id="KW-0677">Repeat</keyword>
<keyword evidence="13" id="KW-0234">DNA repair</keyword>
<keyword evidence="10" id="KW-0067">ATP-binding</keyword>
<evidence type="ECO:0000256" key="1">
    <source>
        <dbReference type="ARBA" id="ARBA00004496"/>
    </source>
</evidence>
<evidence type="ECO:0000256" key="7">
    <source>
        <dbReference type="ARBA" id="ARBA00022769"/>
    </source>
</evidence>
<protein>
    <recommendedName>
        <fullName evidence="15">UvrABC system protein A</fullName>
    </recommendedName>
    <alternativeName>
        <fullName evidence="16">Excinuclease ABC subunit A</fullName>
    </alternativeName>
</protein>
<dbReference type="PANTHER" id="PTHR43152">
    <property type="entry name" value="UVRABC SYSTEM PROTEIN A"/>
    <property type="match status" value="1"/>
</dbReference>
<evidence type="ECO:0000259" key="17">
    <source>
        <dbReference type="PROSITE" id="PS50893"/>
    </source>
</evidence>
<dbReference type="InterPro" id="IPR027417">
    <property type="entry name" value="P-loop_NTPase"/>
</dbReference>
<dbReference type="InterPro" id="IPR041102">
    <property type="entry name" value="UvrA_inter"/>
</dbReference>
<keyword evidence="7" id="KW-0228">DNA excision</keyword>
<dbReference type="Gene3D" id="3.40.50.300">
    <property type="entry name" value="P-loop containing nucleotide triphosphate hydrolases"/>
    <property type="match status" value="3"/>
</dbReference>
<evidence type="ECO:0000256" key="4">
    <source>
        <dbReference type="ARBA" id="ARBA00022737"/>
    </source>
</evidence>
<evidence type="ECO:0000313" key="18">
    <source>
        <dbReference type="EMBL" id="EHM12921.1"/>
    </source>
</evidence>
<dbReference type="OrthoDB" id="9809851at2"/>
<proteinExistence type="inferred from homology"/>
<dbReference type="GO" id="GO:0003677">
    <property type="term" value="F:DNA binding"/>
    <property type="evidence" value="ECO:0007669"/>
    <property type="project" value="UniProtKB-KW"/>
</dbReference>
<evidence type="ECO:0000256" key="2">
    <source>
        <dbReference type="ARBA" id="ARBA00022490"/>
    </source>
</evidence>
<evidence type="ECO:0000256" key="16">
    <source>
        <dbReference type="ARBA" id="ARBA00042156"/>
    </source>
</evidence>
<dbReference type="PROSITE" id="PS50893">
    <property type="entry name" value="ABC_TRANSPORTER_2"/>
    <property type="match status" value="1"/>
</dbReference>
<evidence type="ECO:0000256" key="12">
    <source>
        <dbReference type="ARBA" id="ARBA00023125"/>
    </source>
</evidence>
<dbReference type="PANTHER" id="PTHR43152:SF1">
    <property type="entry name" value="UVRA PROTEIN"/>
    <property type="match status" value="1"/>
</dbReference>
<keyword evidence="2" id="KW-0963">Cytoplasm</keyword>
<dbReference type="Proteomes" id="UP000003806">
    <property type="component" value="Chromosome"/>
</dbReference>
<comment type="similarity">
    <text evidence="14">Belongs to the ABC transporter superfamily. UvrA family.</text>
</comment>
<evidence type="ECO:0000256" key="14">
    <source>
        <dbReference type="ARBA" id="ARBA00038000"/>
    </source>
</evidence>